<feature type="domain" description="Dystroglycan-type cadherin-like" evidence="2">
    <location>
        <begin position="1703"/>
        <end position="1792"/>
    </location>
</feature>
<evidence type="ECO:0000313" key="3">
    <source>
        <dbReference type="EMBL" id="MFD0916229.1"/>
    </source>
</evidence>
<feature type="compositionally biased region" description="Basic and acidic residues" evidence="1">
    <location>
        <begin position="2084"/>
        <end position="2100"/>
    </location>
</feature>
<dbReference type="Pfam" id="PF17963">
    <property type="entry name" value="Big_9"/>
    <property type="match status" value="5"/>
</dbReference>
<dbReference type="Pfam" id="PF17803">
    <property type="entry name" value="Cadherin_4"/>
    <property type="match status" value="6"/>
</dbReference>
<name>A0ABW3FHG0_9HYPH</name>
<evidence type="ECO:0000256" key="1">
    <source>
        <dbReference type="SAM" id="MobiDB-lite"/>
    </source>
</evidence>
<dbReference type="NCBIfam" id="NF012211">
    <property type="entry name" value="tand_rpt_95"/>
    <property type="match status" value="5"/>
</dbReference>
<dbReference type="Gene3D" id="2.60.40.3440">
    <property type="match status" value="2"/>
</dbReference>
<gene>
    <name evidence="3" type="ORF">ACFQ14_07415</name>
</gene>
<feature type="domain" description="Dystroglycan-type cadherin-like" evidence="2">
    <location>
        <begin position="1605"/>
        <end position="1699"/>
    </location>
</feature>
<dbReference type="SMART" id="SM00736">
    <property type="entry name" value="CADG"/>
    <property type="match status" value="2"/>
</dbReference>
<dbReference type="SUPFAM" id="SSF49313">
    <property type="entry name" value="Cadherin-like"/>
    <property type="match status" value="2"/>
</dbReference>
<evidence type="ECO:0000259" key="2">
    <source>
        <dbReference type="SMART" id="SM00736"/>
    </source>
</evidence>
<dbReference type="InterPro" id="IPR040853">
    <property type="entry name" value="RapA2_cadherin-like"/>
</dbReference>
<feature type="compositionally biased region" description="Basic and acidic residues" evidence="1">
    <location>
        <begin position="1794"/>
        <end position="1806"/>
    </location>
</feature>
<dbReference type="EMBL" id="JBHTJV010000003">
    <property type="protein sequence ID" value="MFD0916229.1"/>
    <property type="molecule type" value="Genomic_DNA"/>
</dbReference>
<keyword evidence="4" id="KW-1185">Reference proteome</keyword>
<accession>A0ABW3FHG0</accession>
<proteinExistence type="predicted"/>
<dbReference type="Pfam" id="PF05345">
    <property type="entry name" value="He_PIG"/>
    <property type="match status" value="1"/>
</dbReference>
<feature type="region of interest" description="Disordered" evidence="1">
    <location>
        <begin position="1794"/>
        <end position="1814"/>
    </location>
</feature>
<dbReference type="Gene3D" id="2.60.40.2810">
    <property type="match status" value="1"/>
</dbReference>
<reference evidence="4" key="1">
    <citation type="journal article" date="2019" name="Int. J. Syst. Evol. Microbiol.">
        <title>The Global Catalogue of Microorganisms (GCM) 10K type strain sequencing project: providing services to taxonomists for standard genome sequencing and annotation.</title>
        <authorList>
            <consortium name="The Broad Institute Genomics Platform"/>
            <consortium name="The Broad Institute Genome Sequencing Center for Infectious Disease"/>
            <person name="Wu L."/>
            <person name="Ma J."/>
        </authorList>
    </citation>
    <scope>NUCLEOTIDE SEQUENCE [LARGE SCALE GENOMIC DNA]</scope>
    <source>
        <strain evidence="4">CCUG 60023</strain>
    </source>
</reference>
<protein>
    <submittedName>
        <fullName evidence="3">Ig-like domain-containing protein</fullName>
    </submittedName>
</protein>
<dbReference type="CDD" id="cd11304">
    <property type="entry name" value="Cadherin_repeat"/>
    <property type="match status" value="2"/>
</dbReference>
<dbReference type="InterPro" id="IPR013783">
    <property type="entry name" value="Ig-like_fold"/>
</dbReference>
<comment type="caution">
    <text evidence="3">The sequence shown here is derived from an EMBL/GenBank/DDBJ whole genome shotgun (WGS) entry which is preliminary data.</text>
</comment>
<evidence type="ECO:0000313" key="4">
    <source>
        <dbReference type="Proteomes" id="UP001597101"/>
    </source>
</evidence>
<feature type="region of interest" description="Disordered" evidence="1">
    <location>
        <begin position="2084"/>
        <end position="2110"/>
    </location>
</feature>
<dbReference type="InterPro" id="IPR006644">
    <property type="entry name" value="Cadg"/>
</dbReference>
<dbReference type="InterPro" id="IPR015919">
    <property type="entry name" value="Cadherin-like_sf"/>
</dbReference>
<dbReference type="Proteomes" id="UP001597101">
    <property type="component" value="Unassembled WGS sequence"/>
</dbReference>
<organism evidence="3 4">
    <name type="scientific">Pseudahrensia aquimaris</name>
    <dbReference type="NCBI Taxonomy" id="744461"/>
    <lineage>
        <taxon>Bacteria</taxon>
        <taxon>Pseudomonadati</taxon>
        <taxon>Pseudomonadota</taxon>
        <taxon>Alphaproteobacteria</taxon>
        <taxon>Hyphomicrobiales</taxon>
        <taxon>Ahrensiaceae</taxon>
        <taxon>Pseudahrensia</taxon>
    </lineage>
</organism>
<sequence length="2110" mass="216957">MTILMVAVNDAPVANDDAVTTPEEVAVALNPTLPGDVDDLTTVLTVTVDQLPNATTQGTISYTPDGGGAAVTLALGDTISVAELATTLFTPATDFNGTATSFAYTVSDDGGASDTGSVAITVTPVNDAPDAASDARDVDEDGATPLNITLPTDVDDVPADLSVIITQAPLAGEGTITYTPDAGGADVTLAPGDTLTLTELASASFTPATNYTGPVTSLSYTAQDDELAADAGSLGTVDITIVPINDAPDANDDAVTTNEDTPVALNPTLPSDVDDATADLTVTITQVPNGTTQGTVSYTDAGGATQTLALGDALTVTEFATLSFAPVADYDGLVDTITYTVTDDDNLSDAGSNGSIMITLVPVNDAPDAFNDVVAADEDTVTPLNITLPSDVDDVPADLSVIITQAPLAGEGTITYTPDAGGADVTLAPGDTLTLTELASASFTPATNYTGPVTSLSYTAQDDELAADAGSLGTVDITIVPINDAPDANDDAVTTNEDTPVALNPTLPSDVDDATADLTVTITQVPNGTTQGTVSYTDAGGATQTLALGDALTVTEFATLSFAPVADYDGLVDTITYTVTDDDNLSDAGSNGSIMITLVPVNDAPDAFNDVVAADEDTVTPLNITLPSDVDDVPADLSVIITQAPLAGEGTITYTPDGGGADVTLAPGDTLTLTELASASFTPATNYTGPVTSLSYTAQDDEFAADAGSLGTVDITIVPINDAPDANDDAVTTNEDTPVALNPTLPSDVDDATADLTVTITQVPNGTTQGTVSYTDAGGATQTLALGDALTVTEFATLSFAPVADYDGLVDTITYTVTDDDNLSDAGSNGSIMITLVPVNDAPDAFNDVVAADEDTVTPLNITLPSDVDDVPADLSVIITQAPLAGEGTITYTPDAGGADVTLAPGDTLTLTELASASFTPATNYTGPVTSLSYTAQDDELAADAGSLGTVDITIVPINDAPDANDDAVTTNEDTPVALNPTLPSDVDDATADLTVTITQVPNATTQGTVSYTDAGGATQTLALGDALTVTEFATLSFAPVADYDGLVDTITYTVTDDDNLSDAGSNGSIMITLVPVNDAPESTDETLTTLEDTALDLNLAPPTDVEDADADLAITVTQVPDVAQGEITFQPNGNGTPTTLAANDVLTSAELQTLTFVPTANYAGPVDSLLYTVSDSDGGTVDTTVALSVTPVNDAPAGADNTIILAEDNVHTFTLGDFGFSDVDDNPANALQRIMIASLPDNGALTLAGTPVTLDQMILPGQLSQLVFTPEPNANNDTTPGDNYASFDFVLIDDGGTANGGINTDPVANTITFSVTPINDLPTFAAPPQTDIEDSTVTGDVQALDADGDALDISLGASPLNGVATINPDGTWTYAPNADWNGTDTFDIIIDDGNGVRVTVQQTVIITPGPDIADDTVTTDEDVPITINVITGENTDGGLGGPGADDFEGTPVVTAVTQGFNGSVFFTAQGEVVYTPDPEFSGTDSFTYTVTVNGVSEMATVTVLVNEVNDPPRGIAPPATTLEDTPIGGGIVMIDPEGDIATATLLTPPPNGDVVVLPNGSWTYTPVPDFNGFDSFIVMISDPGGASSAVVVDITVLPVDDVPQLGVPLPPVDLVDGETVTLDLTPGFDDPDTPLTYTAVGLPPSLALDPATGIVTGTLPPNASQSGPYTVTVTATDGINPELSTTFEINVTNPPPVVVRPIVETLFEDQAYTLPAGTLFDDPDGDTLTFSAPDRPDWVAIDPSTGEMRIAVPIGAQANGPYVFDLIADDGEGGIATTTVTINIQVRSDFIDRTDNPADTPREIVPDMPTRNNATPPFIVEAINEFQDLNGTSNLSPVEGIVSDAVNRAASLDSVMSAKPADPEVLKAVDGIEELRSIDLSVDPMSREDGNSWAVEGLTGFSVRFDYKDDGSDADDAINSSSREGQLVIETYVRERVLFIDVNNTFDPEREGMVKRYLVEMLDGSPVPEWIRIIRDGFIVAERPANILDLELKVSAEMESGELISRAVRIHGPSGEIQPLALSAAAALSTEGARGSFSDMLSTLAKEVPPSGETCEMPLDEKMSVTGRNTEALNNMLGTMKEREQAVDKEAESKRELRPQLRGALDDAS</sequence>
<dbReference type="Gene3D" id="2.60.40.10">
    <property type="entry name" value="Immunoglobulins"/>
    <property type="match status" value="2"/>
</dbReference>
<dbReference type="RefSeq" id="WP_377212058.1">
    <property type="nucleotide sequence ID" value="NZ_JBHTJV010000003.1"/>
</dbReference>